<dbReference type="InterPro" id="IPR049381">
    <property type="entry name" value="UbiD-like_C"/>
</dbReference>
<dbReference type="Proteomes" id="UP000031967">
    <property type="component" value="Unassembled WGS sequence"/>
</dbReference>
<feature type="domain" description="3-octaprenyl-4-hydroxybenzoate carboxy-lyase-like C-terminal" evidence="1">
    <location>
        <begin position="1"/>
        <end position="45"/>
    </location>
</feature>
<proteinExistence type="predicted"/>
<dbReference type="Pfam" id="PF20696">
    <property type="entry name" value="UbiD_C"/>
    <property type="match status" value="1"/>
</dbReference>
<reference evidence="2 3" key="1">
    <citation type="submission" date="2014-12" db="EMBL/GenBank/DDBJ databases">
        <title>Draft genome sequence of Paenibacillus kamchatkensis strain B-2647.</title>
        <authorList>
            <person name="Karlyshev A.V."/>
            <person name="Kudryashova E.B."/>
        </authorList>
    </citation>
    <scope>NUCLEOTIDE SEQUENCE [LARGE SCALE GENOMIC DNA]</scope>
    <source>
        <strain evidence="2 3">VKM B-2647</strain>
    </source>
</reference>
<evidence type="ECO:0000313" key="2">
    <source>
        <dbReference type="EMBL" id="KIL40078.1"/>
    </source>
</evidence>
<organism evidence="2 3">
    <name type="scientific">Gordoniibacillus kamchatkensis</name>
    <dbReference type="NCBI Taxonomy" id="1590651"/>
    <lineage>
        <taxon>Bacteria</taxon>
        <taxon>Bacillati</taxon>
        <taxon>Bacillota</taxon>
        <taxon>Bacilli</taxon>
        <taxon>Bacillales</taxon>
        <taxon>Paenibacillaceae</taxon>
        <taxon>Gordoniibacillus</taxon>
    </lineage>
</organism>
<comment type="caution">
    <text evidence="2">The sequence shown here is derived from an EMBL/GenBank/DDBJ whole genome shotgun (WGS) entry which is preliminary data.</text>
</comment>
<gene>
    <name evidence="2" type="ORF">SD70_16315</name>
</gene>
<sequence>MDQVDWCVATRFQADKDLVVVNYALGSKLDPSKEGGVGSKIGLDATVPLNAKPMEYVVTRIPDYERYIGEGKLLEQLPDNIVNRYLGTE</sequence>
<dbReference type="EMBL" id="JXAK01000027">
    <property type="protein sequence ID" value="KIL40078.1"/>
    <property type="molecule type" value="Genomic_DNA"/>
</dbReference>
<dbReference type="SUPFAM" id="SSF143968">
    <property type="entry name" value="UbiD C-terminal domain-like"/>
    <property type="match status" value="1"/>
</dbReference>
<keyword evidence="3" id="KW-1185">Reference proteome</keyword>
<dbReference type="Gene3D" id="3.40.1670.10">
    <property type="entry name" value="UbiD C-terminal domain-like"/>
    <property type="match status" value="1"/>
</dbReference>
<name>A0ABR5AG91_9BACL</name>
<evidence type="ECO:0000259" key="1">
    <source>
        <dbReference type="Pfam" id="PF20696"/>
    </source>
</evidence>
<accession>A0ABR5AG91</accession>
<evidence type="ECO:0000313" key="3">
    <source>
        <dbReference type="Proteomes" id="UP000031967"/>
    </source>
</evidence>
<protein>
    <recommendedName>
        <fullName evidence="1">3-octaprenyl-4-hydroxybenzoate carboxy-lyase-like C-terminal domain-containing protein</fullName>
    </recommendedName>
</protein>